<sequence length="822" mass="88794">MTDEIWIEDTLAKLTLEEKVSLLSGANFWETVAIERLGVPSVKVSDGPNGARGGVTENGPTAAVFPSGIALGASWNPDLLREIGKALAQEARTKDSNVLLAPTVNMHRGPLNGRNFECYSEDPHLTTEMALAYIGGLQAQGVGATIKHFIGNESEYERMTMSSDIDIRTLREIYLPPFEAAAKAGIWALMCSYNRLNGTFTSEHKWLLHDLLKVEYGFDGLVISDWTAVKSVAESVNAGLDLEMPGPALYRGKKLLDAIERGEVDLDMVTDGARRVLRLVDRSGIRNTPRVKAETSVDLPEHRELIRRAVAEGSVLLKNNSILPLDGTKPLKVAVIGPNAAVARIMGGGSARVNAHYRVSPLDGVMARDNVEVLFEEGCTNHLLLPVVSGTMTTRFYNNEDFGGPAVLKREYPSSDAKWFGSHEPGVDLHLFTARSSFDVTPDRTGRYELGLANAGLARLYVDDVLTIDGWEGWVPTGATYYHFGGDERQVEIELEEGRTYHFRVDYRSTTGVMDGIQAFRVGLSLPPGEAGLARAERAAAAADVALVFVGRTAEWDSEGRDLPGIDLPGAQNELISRVAAANPNCVVVLQTGGPVAMPWKGEVAAILQSWYPGQELGHGVADVLFGDAEPGGRLPQTFPATLSANPTIGNYPGENGHVAYREGVFIGYRHYDRAGGEGVLYPFGFGLSYTIFELGEPRASARTIGPGDSVTITTPVRNAGARAGKAVVQVYVSPPKGHDRPVKELRGFSTFMLSAGEEGRADIALGMRSLAYFDAQHNAWRAPAGDYTILIGTSSVDLPRNITVTLGDDWEEVCAMAAPET</sequence>
<protein>
    <submittedName>
        <fullName evidence="6">Beta-glucosidase</fullName>
        <ecNumber evidence="6">3.2.1.21</ecNumber>
    </submittedName>
</protein>
<organism evidence="6 7">
    <name type="scientific">Rhizobium miluonense</name>
    <dbReference type="NCBI Taxonomy" id="411945"/>
    <lineage>
        <taxon>Bacteria</taxon>
        <taxon>Pseudomonadati</taxon>
        <taxon>Pseudomonadota</taxon>
        <taxon>Alphaproteobacteria</taxon>
        <taxon>Hyphomicrobiales</taxon>
        <taxon>Rhizobiaceae</taxon>
        <taxon>Rhizobium/Agrobacterium group</taxon>
        <taxon>Rhizobium</taxon>
    </lineage>
</organism>
<dbReference type="PANTHER" id="PTHR42715:SF3">
    <property type="entry name" value="BETA-GLUCOSIDASE B-RELATED"/>
    <property type="match status" value="1"/>
</dbReference>
<dbReference type="InterPro" id="IPR017853">
    <property type="entry name" value="GH"/>
</dbReference>
<evidence type="ECO:0000256" key="1">
    <source>
        <dbReference type="ARBA" id="ARBA00005336"/>
    </source>
</evidence>
<dbReference type="Pfam" id="PF00933">
    <property type="entry name" value="Glyco_hydro_3"/>
    <property type="match status" value="1"/>
</dbReference>
<dbReference type="GO" id="GO:0008422">
    <property type="term" value="F:beta-glucosidase activity"/>
    <property type="evidence" value="ECO:0007669"/>
    <property type="project" value="UniProtKB-EC"/>
</dbReference>
<evidence type="ECO:0000313" key="6">
    <source>
        <dbReference type="EMBL" id="MDR6900955.1"/>
    </source>
</evidence>
<dbReference type="Proteomes" id="UP001250791">
    <property type="component" value="Unassembled WGS sequence"/>
</dbReference>
<keyword evidence="3 4" id="KW-0326">Glycosidase</keyword>
<dbReference type="EC" id="3.2.1.21" evidence="6"/>
<comment type="caution">
    <text evidence="6">The sequence shown here is derived from an EMBL/GenBank/DDBJ whole genome shotgun (WGS) entry which is preliminary data.</text>
</comment>
<dbReference type="InterPro" id="IPR036962">
    <property type="entry name" value="Glyco_hydro_3_N_sf"/>
</dbReference>
<accession>A0ABU1SPQ0</accession>
<name>A0ABU1SPQ0_9HYPH</name>
<dbReference type="InterPro" id="IPR002772">
    <property type="entry name" value="Glyco_hydro_3_C"/>
</dbReference>
<dbReference type="InterPro" id="IPR013783">
    <property type="entry name" value="Ig-like_fold"/>
</dbReference>
<dbReference type="InterPro" id="IPR019800">
    <property type="entry name" value="Glyco_hydro_3_AS"/>
</dbReference>
<dbReference type="Gene3D" id="3.20.20.300">
    <property type="entry name" value="Glycoside hydrolase, family 3, N-terminal domain"/>
    <property type="match status" value="1"/>
</dbReference>
<dbReference type="SUPFAM" id="SSF51445">
    <property type="entry name" value="(Trans)glycosidases"/>
    <property type="match status" value="1"/>
</dbReference>
<dbReference type="Pfam" id="PF07691">
    <property type="entry name" value="PA14"/>
    <property type="match status" value="1"/>
</dbReference>
<dbReference type="InterPro" id="IPR011658">
    <property type="entry name" value="PA14_dom"/>
</dbReference>
<dbReference type="Pfam" id="PF01915">
    <property type="entry name" value="Glyco_hydro_3_C"/>
    <property type="match status" value="1"/>
</dbReference>
<dbReference type="InterPro" id="IPR037524">
    <property type="entry name" value="PA14/GLEYA"/>
</dbReference>
<dbReference type="SMART" id="SM00758">
    <property type="entry name" value="PA14"/>
    <property type="match status" value="1"/>
</dbReference>
<comment type="similarity">
    <text evidence="1 4">Belongs to the glycosyl hydrolase 3 family.</text>
</comment>
<dbReference type="InterPro" id="IPR036881">
    <property type="entry name" value="Glyco_hydro_3_C_sf"/>
</dbReference>
<dbReference type="Pfam" id="PF14310">
    <property type="entry name" value="Fn3-like"/>
    <property type="match status" value="1"/>
</dbReference>
<dbReference type="InterPro" id="IPR026891">
    <property type="entry name" value="Fn3-like"/>
</dbReference>
<dbReference type="Gene3D" id="3.40.50.1700">
    <property type="entry name" value="Glycoside hydrolase family 3 C-terminal domain"/>
    <property type="match status" value="1"/>
</dbReference>
<reference evidence="6 7" key="1">
    <citation type="submission" date="2023-07" db="EMBL/GenBank/DDBJ databases">
        <title>Sorghum-associated microbial communities from plants grown in Nebraska, USA.</title>
        <authorList>
            <person name="Schachtman D."/>
        </authorList>
    </citation>
    <scope>NUCLEOTIDE SEQUENCE [LARGE SCALE GENOMIC DNA]</scope>
    <source>
        <strain evidence="6 7">3199</strain>
    </source>
</reference>
<evidence type="ECO:0000256" key="3">
    <source>
        <dbReference type="ARBA" id="ARBA00023295"/>
    </source>
</evidence>
<evidence type="ECO:0000259" key="5">
    <source>
        <dbReference type="PROSITE" id="PS51820"/>
    </source>
</evidence>
<dbReference type="SUPFAM" id="SSF56988">
    <property type="entry name" value="Anthrax protective antigen"/>
    <property type="match status" value="1"/>
</dbReference>
<dbReference type="SUPFAM" id="SSF52279">
    <property type="entry name" value="Beta-D-glucan exohydrolase, C-terminal domain"/>
    <property type="match status" value="1"/>
</dbReference>
<dbReference type="EMBL" id="JAVDUP010000002">
    <property type="protein sequence ID" value="MDR6900955.1"/>
    <property type="molecule type" value="Genomic_DNA"/>
</dbReference>
<dbReference type="Gene3D" id="2.60.120.260">
    <property type="entry name" value="Galactose-binding domain-like"/>
    <property type="match status" value="1"/>
</dbReference>
<dbReference type="PROSITE" id="PS51820">
    <property type="entry name" value="PA14"/>
    <property type="match status" value="1"/>
</dbReference>
<proteinExistence type="inferred from homology"/>
<dbReference type="PRINTS" id="PR00133">
    <property type="entry name" value="GLHYDRLASE3"/>
</dbReference>
<dbReference type="RefSeq" id="WP_310230941.1">
    <property type="nucleotide sequence ID" value="NZ_JAVDUP010000002.1"/>
</dbReference>
<dbReference type="InterPro" id="IPR001764">
    <property type="entry name" value="Glyco_hydro_3_N"/>
</dbReference>
<dbReference type="InterPro" id="IPR050288">
    <property type="entry name" value="Cellulose_deg_GH3"/>
</dbReference>
<evidence type="ECO:0000313" key="7">
    <source>
        <dbReference type="Proteomes" id="UP001250791"/>
    </source>
</evidence>
<evidence type="ECO:0000256" key="4">
    <source>
        <dbReference type="RuleBase" id="RU361161"/>
    </source>
</evidence>
<dbReference type="PANTHER" id="PTHR42715">
    <property type="entry name" value="BETA-GLUCOSIDASE"/>
    <property type="match status" value="1"/>
</dbReference>
<keyword evidence="2 4" id="KW-0378">Hydrolase</keyword>
<feature type="domain" description="PA14" evidence="5">
    <location>
        <begin position="387"/>
        <end position="538"/>
    </location>
</feature>
<dbReference type="SMART" id="SM01217">
    <property type="entry name" value="Fn3_like"/>
    <property type="match status" value="1"/>
</dbReference>
<keyword evidence="7" id="KW-1185">Reference proteome</keyword>
<gene>
    <name evidence="6" type="ORF">J2W52_002570</name>
</gene>
<dbReference type="PROSITE" id="PS00775">
    <property type="entry name" value="GLYCOSYL_HYDROL_F3"/>
    <property type="match status" value="1"/>
</dbReference>
<evidence type="ECO:0000256" key="2">
    <source>
        <dbReference type="ARBA" id="ARBA00022801"/>
    </source>
</evidence>
<dbReference type="Gene3D" id="2.60.40.10">
    <property type="entry name" value="Immunoglobulins"/>
    <property type="match status" value="1"/>
</dbReference>